<organism evidence="1 2">
    <name type="scientific">Nemorincola caseinilytica</name>
    <dbReference type="NCBI Taxonomy" id="2054315"/>
    <lineage>
        <taxon>Bacteria</taxon>
        <taxon>Pseudomonadati</taxon>
        <taxon>Bacteroidota</taxon>
        <taxon>Chitinophagia</taxon>
        <taxon>Chitinophagales</taxon>
        <taxon>Chitinophagaceae</taxon>
        <taxon>Nemorincola</taxon>
    </lineage>
</organism>
<protein>
    <submittedName>
        <fullName evidence="1">Phage terminase large subunit</fullName>
    </submittedName>
</protein>
<name>A0ABP8NFX3_9BACT</name>
<dbReference type="RefSeq" id="WP_345081526.1">
    <property type="nucleotide sequence ID" value="NZ_BAABFA010000010.1"/>
</dbReference>
<dbReference type="EMBL" id="BAABFA010000010">
    <property type="protein sequence ID" value="GAA4465181.1"/>
    <property type="molecule type" value="Genomic_DNA"/>
</dbReference>
<gene>
    <name evidence="1" type="primary">terL</name>
    <name evidence="1" type="ORF">GCM10023093_16900</name>
</gene>
<dbReference type="Proteomes" id="UP001500067">
    <property type="component" value="Unassembled WGS sequence"/>
</dbReference>
<evidence type="ECO:0000313" key="1">
    <source>
        <dbReference type="EMBL" id="GAA4465181.1"/>
    </source>
</evidence>
<keyword evidence="2" id="KW-1185">Reference proteome</keyword>
<proteinExistence type="predicted"/>
<evidence type="ECO:0000313" key="2">
    <source>
        <dbReference type="Proteomes" id="UP001500067"/>
    </source>
</evidence>
<reference evidence="2" key="1">
    <citation type="journal article" date="2019" name="Int. J. Syst. Evol. Microbiol.">
        <title>The Global Catalogue of Microorganisms (GCM) 10K type strain sequencing project: providing services to taxonomists for standard genome sequencing and annotation.</title>
        <authorList>
            <consortium name="The Broad Institute Genomics Platform"/>
            <consortium name="The Broad Institute Genome Sequencing Center for Infectious Disease"/>
            <person name="Wu L."/>
            <person name="Ma J."/>
        </authorList>
    </citation>
    <scope>NUCLEOTIDE SEQUENCE [LARGE SCALE GENOMIC DNA]</scope>
    <source>
        <strain evidence="2">JCM 32105</strain>
    </source>
</reference>
<accession>A0ABP8NFX3</accession>
<sequence>MDKATTTTLKAKLQRIWQAHVANARAATPVDVTENEVTKRERIARLEAAHEEWFAYYFPKYAFAQPAPFHIDASRRIIDHPEWYEIRMWSRELAKSTRTMMEVLYLTLVGHPAQGARHRKKYVMLISNSLANATRLLMPYRANLQFNQRIINDYGIQERPGFWQAEEFITRSGVAFRALGAGQSPRGARHEEARPDILLFDDIDTDIDCRNPTTMAGKWRWIEEAAIGTRSISQPTTILFCGNRIARDCCVERASRFADHTDLVNIRDANGLSSWPQKNTEAHIDRVLKQKSYAAQQKEYYNDPVTEGAVFSAMYYKPIRPLQEYSMLVCYTDPSYKSTADYKATVLIGRWQNEYHVLRAYVEQTTTARLIEWHHHIMQYVGGHACYYYIEEVFLQDTIKKEIADAGKRLGRPIPIVGDTRAKPDKYTRIESLLQPLVKNGELFLNEDERHNPGMMMLEQQFLAFSPGSHAHDDGPDAVEGAIWILINKQVARTTDALHLVKKDRNTSSDF</sequence>
<comment type="caution">
    <text evidence="1">The sequence shown here is derived from an EMBL/GenBank/DDBJ whole genome shotgun (WGS) entry which is preliminary data.</text>
</comment>